<accession>A0AAD9DEM3</accession>
<keyword evidence="3" id="KW-1185">Reference proteome</keyword>
<dbReference type="Proteomes" id="UP001224775">
    <property type="component" value="Unassembled WGS sequence"/>
</dbReference>
<evidence type="ECO:0000313" key="2">
    <source>
        <dbReference type="EMBL" id="KAK1742950.1"/>
    </source>
</evidence>
<feature type="compositionally biased region" description="Polar residues" evidence="1">
    <location>
        <begin position="64"/>
        <end position="75"/>
    </location>
</feature>
<proteinExistence type="predicted"/>
<evidence type="ECO:0000256" key="1">
    <source>
        <dbReference type="SAM" id="MobiDB-lite"/>
    </source>
</evidence>
<name>A0AAD9DEM3_9STRA</name>
<sequence>MAYCYYACATINTTMTDEWTFVSSRNKKRSSKPSRQRRHHGGVDGHNATTNTNDDGMKRFFDNRINNNHPKSQQTEAEKTKDRERIRDAVLESISARPVPKCVWRGYSLIEITPHTT</sequence>
<evidence type="ECO:0000313" key="3">
    <source>
        <dbReference type="Proteomes" id="UP001224775"/>
    </source>
</evidence>
<gene>
    <name evidence="2" type="ORF">QTG54_006547</name>
</gene>
<dbReference type="EMBL" id="JATAAI010000010">
    <property type="protein sequence ID" value="KAK1742950.1"/>
    <property type="molecule type" value="Genomic_DNA"/>
</dbReference>
<organism evidence="2 3">
    <name type="scientific">Skeletonema marinoi</name>
    <dbReference type="NCBI Taxonomy" id="267567"/>
    <lineage>
        <taxon>Eukaryota</taxon>
        <taxon>Sar</taxon>
        <taxon>Stramenopiles</taxon>
        <taxon>Ochrophyta</taxon>
        <taxon>Bacillariophyta</taxon>
        <taxon>Coscinodiscophyceae</taxon>
        <taxon>Thalassiosirophycidae</taxon>
        <taxon>Thalassiosirales</taxon>
        <taxon>Skeletonemataceae</taxon>
        <taxon>Skeletonema</taxon>
        <taxon>Skeletonema marinoi-dohrnii complex</taxon>
    </lineage>
</organism>
<comment type="caution">
    <text evidence="2">The sequence shown here is derived from an EMBL/GenBank/DDBJ whole genome shotgun (WGS) entry which is preliminary data.</text>
</comment>
<dbReference type="AlphaFoldDB" id="A0AAD9DEM3"/>
<feature type="region of interest" description="Disordered" evidence="1">
    <location>
        <begin position="22"/>
        <end position="83"/>
    </location>
</feature>
<feature type="compositionally biased region" description="Basic residues" evidence="1">
    <location>
        <begin position="25"/>
        <end position="40"/>
    </location>
</feature>
<protein>
    <submittedName>
        <fullName evidence="2">Uncharacterized protein</fullName>
    </submittedName>
</protein>
<reference evidence="2" key="1">
    <citation type="submission" date="2023-06" db="EMBL/GenBank/DDBJ databases">
        <title>Survivors Of The Sea: Transcriptome response of Skeletonema marinoi to long-term dormancy.</title>
        <authorList>
            <person name="Pinder M.I.M."/>
            <person name="Kourtchenko O."/>
            <person name="Robertson E.K."/>
            <person name="Larsson T."/>
            <person name="Maumus F."/>
            <person name="Osuna-Cruz C.M."/>
            <person name="Vancaester E."/>
            <person name="Stenow R."/>
            <person name="Vandepoele K."/>
            <person name="Ploug H."/>
            <person name="Bruchert V."/>
            <person name="Godhe A."/>
            <person name="Topel M."/>
        </authorList>
    </citation>
    <scope>NUCLEOTIDE SEQUENCE</scope>
    <source>
        <strain evidence="2">R05AC</strain>
    </source>
</reference>